<sequence length="226" mass="24523">MVSKQQQIIVSYVDPESIKQRKSDDEAWLAAKMEERGFDPLHKLGLLWAIHRRDTHAEDNSTAFNRISKDALEVGGPLLEAYGAAQVAKVNRLKNLTKVNSIDTPYGAAIQSSTKSAQEARVIVENGGSLYRIGTLGKSHAAEAQFWALENPLENPQAFSKKYGIPIENIENADFIEIGTLNKGNNFITRPAPAAPGSATNSGGGIEVVTPSGAVELQSFHVIKKK</sequence>
<organism evidence="1 2">
    <name type="scientific">Ulvibacterium marinum</name>
    <dbReference type="NCBI Taxonomy" id="2419782"/>
    <lineage>
        <taxon>Bacteria</taxon>
        <taxon>Pseudomonadati</taxon>
        <taxon>Bacteroidota</taxon>
        <taxon>Flavobacteriia</taxon>
        <taxon>Flavobacteriales</taxon>
        <taxon>Flavobacteriaceae</taxon>
        <taxon>Ulvibacterium</taxon>
    </lineage>
</organism>
<gene>
    <name evidence="1" type="ORF">D7Z94_23825</name>
</gene>
<keyword evidence="2" id="KW-1185">Reference proteome</keyword>
<name>A0A3B0BX44_9FLAO</name>
<comment type="caution">
    <text evidence="1">The sequence shown here is derived from an EMBL/GenBank/DDBJ whole genome shotgun (WGS) entry which is preliminary data.</text>
</comment>
<evidence type="ECO:0000313" key="1">
    <source>
        <dbReference type="EMBL" id="RKN76814.1"/>
    </source>
</evidence>
<proteinExistence type="predicted"/>
<reference evidence="1 2" key="1">
    <citation type="submission" date="2018-10" db="EMBL/GenBank/DDBJ databases">
        <title>Ulvibacterium marinum gen. nov., sp. nov., a novel marine bacterium of the family Flavobacteriaceae, isolated from a culture of the green alga Ulva prolifera.</title>
        <authorList>
            <person name="Zhang Z."/>
        </authorList>
    </citation>
    <scope>NUCLEOTIDE SEQUENCE [LARGE SCALE GENOMIC DNA]</scope>
    <source>
        <strain evidence="1 2">CCMM003</strain>
    </source>
</reference>
<accession>A0A3B0BX44</accession>
<dbReference type="EMBL" id="RBCJ01000006">
    <property type="protein sequence ID" value="RKN76814.1"/>
    <property type="molecule type" value="Genomic_DNA"/>
</dbReference>
<dbReference type="OrthoDB" id="1521695at2"/>
<dbReference type="Proteomes" id="UP000276603">
    <property type="component" value="Unassembled WGS sequence"/>
</dbReference>
<dbReference type="RefSeq" id="WP_120714161.1">
    <property type="nucleotide sequence ID" value="NZ_RBCJ01000006.1"/>
</dbReference>
<dbReference type="AlphaFoldDB" id="A0A3B0BX44"/>
<protein>
    <submittedName>
        <fullName evidence="1">Uncharacterized protein</fullName>
    </submittedName>
</protein>
<evidence type="ECO:0000313" key="2">
    <source>
        <dbReference type="Proteomes" id="UP000276603"/>
    </source>
</evidence>